<evidence type="ECO:0000313" key="2">
    <source>
        <dbReference type="EMBL" id="RFC83061.1"/>
    </source>
</evidence>
<reference evidence="1" key="4">
    <citation type="submission" date="2024-09" db="EMBL/GenBank/DDBJ databases">
        <authorList>
            <person name="Sun Q."/>
            <person name="Mori K."/>
        </authorList>
    </citation>
    <scope>NUCLEOTIDE SEQUENCE</scope>
    <source>
        <strain evidence="1">KCTC 62575</strain>
    </source>
</reference>
<keyword evidence="4" id="KW-1185">Reference proteome</keyword>
<reference evidence="1" key="1">
    <citation type="journal article" date="2014" name="Int. J. Syst. Evol. Microbiol.">
        <title>Complete genome of a new Firmicutes species belonging to the dominant human colonic microbiota ('Ruminococcus bicirculans') reveals two chromosomes and a selective capacity to utilize plant glucans.</title>
        <authorList>
            <consortium name="NISC Comparative Sequencing Program"/>
            <person name="Wegmann U."/>
            <person name="Louis P."/>
            <person name="Goesmann A."/>
            <person name="Henrissat B."/>
            <person name="Duncan S.H."/>
            <person name="Flint H.J."/>
        </authorList>
    </citation>
    <scope>NUCLEOTIDE SEQUENCE</scope>
    <source>
        <strain evidence="1">KCTC 62575</strain>
    </source>
</reference>
<reference evidence="2 3" key="2">
    <citation type="submission" date="2018-08" db="EMBL/GenBank/DDBJ databases">
        <title>The draft genome of Acinetobacter sichuanensis strain WCHAc060041.</title>
        <authorList>
            <person name="Qin J."/>
            <person name="Feng Y."/>
            <person name="Zong Z."/>
        </authorList>
    </citation>
    <scope>NUCLEOTIDE SEQUENCE [LARGE SCALE GENOMIC DNA]</scope>
    <source>
        <strain evidence="2 3">WCHAc060041</strain>
    </source>
</reference>
<evidence type="ECO:0000313" key="1">
    <source>
        <dbReference type="EMBL" id="MFC2997729.1"/>
    </source>
</evidence>
<dbReference type="AlphaFoldDB" id="A0A371YNL0"/>
<dbReference type="Proteomes" id="UP000240957">
    <property type="component" value="Unassembled WGS sequence"/>
</dbReference>
<sequence length="128" mass="14775">MIVQRISKYSLHVYFDAADVQNLSALLHQKLLSIQIQYLKQDKITSKILSCVIDENELLQIESSKIVFQIDGDTQQYMLYLLSEFMATGDFPVNECCELAIAKLKYNVQIYFLNIANFSKNIKNPCEI</sequence>
<dbReference type="RefSeq" id="WP_107008788.1">
    <property type="nucleotide sequence ID" value="NZ_JBHRSF010000157.1"/>
</dbReference>
<gene>
    <name evidence="1" type="ORF">ACFODO_21265</name>
    <name evidence="2" type="ORF">C9E89_013095</name>
</gene>
<accession>A0A371YNL0</accession>
<dbReference type="EMBL" id="PYIX02000022">
    <property type="protein sequence ID" value="RFC83061.1"/>
    <property type="molecule type" value="Genomic_DNA"/>
</dbReference>
<comment type="caution">
    <text evidence="2">The sequence shown here is derived from an EMBL/GenBank/DDBJ whole genome shotgun (WGS) entry which is preliminary data.</text>
</comment>
<organism evidence="2 3">
    <name type="scientific">Acinetobacter sichuanensis</name>
    <dbReference type="NCBI Taxonomy" id="2136183"/>
    <lineage>
        <taxon>Bacteria</taxon>
        <taxon>Pseudomonadati</taxon>
        <taxon>Pseudomonadota</taxon>
        <taxon>Gammaproteobacteria</taxon>
        <taxon>Moraxellales</taxon>
        <taxon>Moraxellaceae</taxon>
        <taxon>Acinetobacter</taxon>
    </lineage>
</organism>
<name>A0A371YNL0_9GAMM</name>
<evidence type="ECO:0000313" key="3">
    <source>
        <dbReference type="Proteomes" id="UP000240957"/>
    </source>
</evidence>
<dbReference type="Proteomes" id="UP001595455">
    <property type="component" value="Unassembled WGS sequence"/>
</dbReference>
<protein>
    <submittedName>
        <fullName evidence="2">Uncharacterized protein</fullName>
    </submittedName>
</protein>
<dbReference type="EMBL" id="JBHRSF010000157">
    <property type="protein sequence ID" value="MFC2997729.1"/>
    <property type="molecule type" value="Genomic_DNA"/>
</dbReference>
<reference evidence="4" key="3">
    <citation type="journal article" date="2019" name="Int. J. Syst. Evol. Microbiol.">
        <title>The Global Catalogue of Microorganisms (GCM) 10K type strain sequencing project: providing services to taxonomists for standard genome sequencing and annotation.</title>
        <authorList>
            <consortium name="The Broad Institute Genomics Platform"/>
            <consortium name="The Broad Institute Genome Sequencing Center for Infectious Disease"/>
            <person name="Wu L."/>
            <person name="Ma J."/>
        </authorList>
    </citation>
    <scope>NUCLEOTIDE SEQUENCE [LARGE SCALE GENOMIC DNA]</scope>
    <source>
        <strain evidence="4">KCTC 62575</strain>
    </source>
</reference>
<evidence type="ECO:0000313" key="4">
    <source>
        <dbReference type="Proteomes" id="UP001595455"/>
    </source>
</evidence>
<proteinExistence type="predicted"/>